<keyword evidence="1" id="KW-0732">Signal</keyword>
<reference evidence="2" key="2">
    <citation type="journal article" date="2015" name="Fish Shellfish Immunol.">
        <title>Early steps in the European eel (Anguilla anguilla)-Vibrio vulnificus interaction in the gills: Role of the RtxA13 toxin.</title>
        <authorList>
            <person name="Callol A."/>
            <person name="Pajuelo D."/>
            <person name="Ebbesson L."/>
            <person name="Teles M."/>
            <person name="MacKenzie S."/>
            <person name="Amaro C."/>
        </authorList>
    </citation>
    <scope>NUCLEOTIDE SEQUENCE</scope>
</reference>
<dbReference type="AlphaFoldDB" id="A0A0E9TF62"/>
<evidence type="ECO:0000256" key="1">
    <source>
        <dbReference type="SAM" id="SignalP"/>
    </source>
</evidence>
<dbReference type="EMBL" id="GBXM01056470">
    <property type="protein sequence ID" value="JAH52107.1"/>
    <property type="molecule type" value="Transcribed_RNA"/>
</dbReference>
<protein>
    <submittedName>
        <fullName evidence="2">Uncharacterized protein</fullName>
    </submittedName>
</protein>
<sequence length="29" mass="3411">MLILFWLFHSFASLLDKVYCDAPIFIHVA</sequence>
<accession>A0A0E9TF62</accession>
<name>A0A0E9TF62_ANGAN</name>
<evidence type="ECO:0000313" key="2">
    <source>
        <dbReference type="EMBL" id="JAH52107.1"/>
    </source>
</evidence>
<feature type="signal peptide" evidence="1">
    <location>
        <begin position="1"/>
        <end position="20"/>
    </location>
</feature>
<proteinExistence type="predicted"/>
<reference evidence="2" key="1">
    <citation type="submission" date="2014-11" db="EMBL/GenBank/DDBJ databases">
        <authorList>
            <person name="Amaro Gonzalez C."/>
        </authorList>
    </citation>
    <scope>NUCLEOTIDE SEQUENCE</scope>
</reference>
<organism evidence="2">
    <name type="scientific">Anguilla anguilla</name>
    <name type="common">European freshwater eel</name>
    <name type="synonym">Muraena anguilla</name>
    <dbReference type="NCBI Taxonomy" id="7936"/>
    <lineage>
        <taxon>Eukaryota</taxon>
        <taxon>Metazoa</taxon>
        <taxon>Chordata</taxon>
        <taxon>Craniata</taxon>
        <taxon>Vertebrata</taxon>
        <taxon>Euteleostomi</taxon>
        <taxon>Actinopterygii</taxon>
        <taxon>Neopterygii</taxon>
        <taxon>Teleostei</taxon>
        <taxon>Anguilliformes</taxon>
        <taxon>Anguillidae</taxon>
        <taxon>Anguilla</taxon>
    </lineage>
</organism>
<feature type="chain" id="PRO_5002432648" evidence="1">
    <location>
        <begin position="21"/>
        <end position="29"/>
    </location>
</feature>